<evidence type="ECO:0000313" key="2">
    <source>
        <dbReference type="Proteomes" id="UP000304953"/>
    </source>
</evidence>
<protein>
    <submittedName>
        <fullName evidence="1">Uncharacterized protein</fullName>
    </submittedName>
</protein>
<organism evidence="1 2">
    <name type="scientific">Petralouisia muris</name>
    <dbReference type="NCBI Taxonomy" id="3032872"/>
    <lineage>
        <taxon>Bacteria</taxon>
        <taxon>Bacillati</taxon>
        <taxon>Bacillota</taxon>
        <taxon>Clostridia</taxon>
        <taxon>Lachnospirales</taxon>
        <taxon>Lachnospiraceae</taxon>
        <taxon>Petralouisia</taxon>
    </lineage>
</organism>
<evidence type="ECO:0000313" key="1">
    <source>
        <dbReference type="EMBL" id="TGY93431.1"/>
    </source>
</evidence>
<dbReference type="Proteomes" id="UP000304953">
    <property type="component" value="Unassembled WGS sequence"/>
</dbReference>
<comment type="caution">
    <text evidence="1">The sequence shown here is derived from an EMBL/GenBank/DDBJ whole genome shotgun (WGS) entry which is preliminary data.</text>
</comment>
<sequence length="113" mass="13357">MKNFKEMLDKDLDSTFYNLEEFAQLKRVKCDGINKKISVILDSEETKERQNLVSGDNAEGFYGKYIVVRVRLSDMEKEPASGMRFWIDDNLFKITDVRNEYNELIIGLERYDE</sequence>
<name>A0AC61RS12_9FIRM</name>
<keyword evidence="2" id="KW-1185">Reference proteome</keyword>
<accession>A0AC61RS12</accession>
<dbReference type="EMBL" id="SRYA01000044">
    <property type="protein sequence ID" value="TGY93431.1"/>
    <property type="molecule type" value="Genomic_DNA"/>
</dbReference>
<gene>
    <name evidence="1" type="ORF">E5329_18615</name>
</gene>
<proteinExistence type="predicted"/>
<reference evidence="1" key="1">
    <citation type="submission" date="2019-04" db="EMBL/GenBank/DDBJ databases">
        <title>Microbes associate with the intestines of laboratory mice.</title>
        <authorList>
            <person name="Navarre W."/>
            <person name="Wong E."/>
            <person name="Huang K."/>
            <person name="Tropini C."/>
            <person name="Ng K."/>
            <person name="Yu B."/>
        </authorList>
    </citation>
    <scope>NUCLEOTIDE SEQUENCE</scope>
    <source>
        <strain evidence="1">NM01_1-7b</strain>
    </source>
</reference>